<gene>
    <name evidence="9" type="primary">ydeM</name>
    <name evidence="9" type="ORF">NCTC9695_00090</name>
</gene>
<dbReference type="GO" id="GO:0051536">
    <property type="term" value="F:iron-sulfur cluster binding"/>
    <property type="evidence" value="ECO:0007669"/>
    <property type="project" value="UniProtKB-KW"/>
</dbReference>
<reference evidence="9 10" key="1">
    <citation type="submission" date="2018-12" db="EMBL/GenBank/DDBJ databases">
        <authorList>
            <consortium name="Pathogen Informatics"/>
        </authorList>
    </citation>
    <scope>NUCLEOTIDE SEQUENCE [LARGE SCALE GENOMIC DNA]</scope>
    <source>
        <strain evidence="9 10">NCTC9695</strain>
    </source>
</reference>
<evidence type="ECO:0000313" key="10">
    <source>
        <dbReference type="Proteomes" id="UP000275777"/>
    </source>
</evidence>
<feature type="domain" description="Radical SAM core" evidence="8">
    <location>
        <begin position="100"/>
        <end position="241"/>
    </location>
</feature>
<dbReference type="UniPathway" id="UPA00782"/>
<protein>
    <submittedName>
        <fullName evidence="9">Anaerobic sulfatase-maturating enzyme homolog YdeM</fullName>
    </submittedName>
</protein>
<keyword evidence="2" id="KW-0949">S-adenosyl-L-methionine</keyword>
<organism evidence="9 10">
    <name type="scientific">Chromobacterium violaceum</name>
    <dbReference type="NCBI Taxonomy" id="536"/>
    <lineage>
        <taxon>Bacteria</taxon>
        <taxon>Pseudomonadati</taxon>
        <taxon>Pseudomonadota</taxon>
        <taxon>Betaproteobacteria</taxon>
        <taxon>Neisseriales</taxon>
        <taxon>Chromobacteriaceae</taxon>
        <taxon>Chromobacterium</taxon>
    </lineage>
</organism>
<proteinExistence type="inferred from homology"/>
<evidence type="ECO:0000256" key="4">
    <source>
        <dbReference type="ARBA" id="ARBA00023004"/>
    </source>
</evidence>
<sequence>MHDEYVLSRYLIASDIVSPDHHPDPSRLLFASRTGKSLLVKERVYRHLQAGEFERIDAATLRQLQSDEVLVPPTDDEFLDMLGKNRLAISETRTLSLTLQPTANCQLGCVYCGQQHVKKNLDDDTSARIVDRIMGTLQRKRYQQLAINWYGGEPILALKQIEDMSGRLIERCEQAGIGFFASMVSNGLSLKPDVYLRLQRRRVNSFQITLDGLARTHDLMRPVKAGGGSFDIILQNLVDVTALPEFAANRTSVTIRVNINRRNHDKVVELIDLLADRGLATRNVGLDFRPVVDWGGNQADRDSLAAAEFSTREIDWMLHAIQRGFQFDGILPARTIAPCMVVMPDAEVYDAYGNIYPCYEYPYTPKYDSPKYKIGHIQSIDQVRNDQAVTREWYTDIRSGMSPCPRCPLFPVCGGGCAKQWYNGETAARRSSSICRNGWCWTTGCANGNAGARQRRLRRPSELDSEETGRPPHPHAAPPHFTPSRSIR</sequence>
<dbReference type="GO" id="GO:0016491">
    <property type="term" value="F:oxidoreductase activity"/>
    <property type="evidence" value="ECO:0007669"/>
    <property type="project" value="InterPro"/>
</dbReference>
<dbReference type="SFLD" id="SFLDS00029">
    <property type="entry name" value="Radical_SAM"/>
    <property type="match status" value="1"/>
</dbReference>
<evidence type="ECO:0000256" key="3">
    <source>
        <dbReference type="ARBA" id="ARBA00022723"/>
    </source>
</evidence>
<evidence type="ECO:0000259" key="8">
    <source>
        <dbReference type="Pfam" id="PF04055"/>
    </source>
</evidence>
<dbReference type="EMBL" id="LR134182">
    <property type="protein sequence ID" value="VEB39705.1"/>
    <property type="molecule type" value="Genomic_DNA"/>
</dbReference>
<dbReference type="CDD" id="cd01335">
    <property type="entry name" value="Radical_SAM"/>
    <property type="match status" value="1"/>
</dbReference>
<dbReference type="InterPro" id="IPR058240">
    <property type="entry name" value="rSAM_sf"/>
</dbReference>
<feature type="compositionally biased region" description="Basic and acidic residues" evidence="7">
    <location>
        <begin position="459"/>
        <end position="470"/>
    </location>
</feature>
<dbReference type="GO" id="GO:0046872">
    <property type="term" value="F:metal ion binding"/>
    <property type="evidence" value="ECO:0007669"/>
    <property type="project" value="UniProtKB-KW"/>
</dbReference>
<evidence type="ECO:0000256" key="2">
    <source>
        <dbReference type="ARBA" id="ARBA00022691"/>
    </source>
</evidence>
<evidence type="ECO:0000256" key="6">
    <source>
        <dbReference type="ARBA" id="ARBA00023601"/>
    </source>
</evidence>
<dbReference type="PANTHER" id="PTHR43273">
    <property type="entry name" value="ANAEROBIC SULFATASE-MATURATING ENZYME HOMOLOG ASLB-RELATED"/>
    <property type="match status" value="1"/>
</dbReference>
<evidence type="ECO:0000256" key="1">
    <source>
        <dbReference type="ARBA" id="ARBA00001966"/>
    </source>
</evidence>
<accession>A0A3S4HE18</accession>
<keyword evidence="4" id="KW-0408">Iron</keyword>
<dbReference type="InterPro" id="IPR013785">
    <property type="entry name" value="Aldolase_TIM"/>
</dbReference>
<dbReference type="NCBIfam" id="TIGR04085">
    <property type="entry name" value="rSAM_more_4Fe4S"/>
    <property type="match status" value="1"/>
</dbReference>
<dbReference type="PANTHER" id="PTHR43273:SF3">
    <property type="entry name" value="ANAEROBIC SULFATASE-MATURATING ENZYME HOMOLOG ASLB-RELATED"/>
    <property type="match status" value="1"/>
</dbReference>
<evidence type="ECO:0000313" key="9">
    <source>
        <dbReference type="EMBL" id="VEB39705.1"/>
    </source>
</evidence>
<dbReference type="InterPro" id="IPR007197">
    <property type="entry name" value="rSAM"/>
</dbReference>
<keyword evidence="5" id="KW-0411">Iron-sulfur</keyword>
<dbReference type="SFLD" id="SFLDG01067">
    <property type="entry name" value="SPASM/twitch_domain_containing"/>
    <property type="match status" value="1"/>
</dbReference>
<dbReference type="Pfam" id="PF04055">
    <property type="entry name" value="Radical_SAM"/>
    <property type="match status" value="1"/>
</dbReference>
<dbReference type="Proteomes" id="UP000275777">
    <property type="component" value="Chromosome"/>
</dbReference>
<dbReference type="InterPro" id="IPR023885">
    <property type="entry name" value="4Fe4S-binding_SPASM_dom"/>
</dbReference>
<keyword evidence="3" id="KW-0479">Metal-binding</keyword>
<evidence type="ECO:0000256" key="5">
    <source>
        <dbReference type="ARBA" id="ARBA00023014"/>
    </source>
</evidence>
<name>A0A3S4HE18_CHRVL</name>
<feature type="region of interest" description="Disordered" evidence="7">
    <location>
        <begin position="451"/>
        <end position="488"/>
    </location>
</feature>
<dbReference type="InterPro" id="IPR023867">
    <property type="entry name" value="Sulphatase_maturase_rSAM"/>
</dbReference>
<dbReference type="SUPFAM" id="SSF102114">
    <property type="entry name" value="Radical SAM enzymes"/>
    <property type="match status" value="1"/>
</dbReference>
<comment type="cofactor">
    <cofactor evidence="1">
        <name>[4Fe-4S] cluster</name>
        <dbReference type="ChEBI" id="CHEBI:49883"/>
    </cofactor>
</comment>
<dbReference type="Gene3D" id="3.20.20.70">
    <property type="entry name" value="Aldolase class I"/>
    <property type="match status" value="1"/>
</dbReference>
<comment type="similarity">
    <text evidence="6">Belongs to the radical SAM superfamily. Anaerobic sulfatase-maturating enzyme family.</text>
</comment>
<dbReference type="AlphaFoldDB" id="A0A3S4HE18"/>
<evidence type="ECO:0000256" key="7">
    <source>
        <dbReference type="SAM" id="MobiDB-lite"/>
    </source>
</evidence>